<dbReference type="Pfam" id="PF07423">
    <property type="entry name" value="DUF1510"/>
    <property type="match status" value="1"/>
</dbReference>
<dbReference type="EMBL" id="BAABDL010000104">
    <property type="protein sequence ID" value="GAA4074139.1"/>
    <property type="molecule type" value="Genomic_DNA"/>
</dbReference>
<keyword evidence="2" id="KW-0472">Membrane</keyword>
<evidence type="ECO:0000256" key="2">
    <source>
        <dbReference type="SAM" id="Phobius"/>
    </source>
</evidence>
<protein>
    <recommendedName>
        <fullName evidence="3">DUF1510 domain-containing protein</fullName>
    </recommendedName>
</protein>
<proteinExistence type="predicted"/>
<dbReference type="RefSeq" id="WP_344912614.1">
    <property type="nucleotide sequence ID" value="NZ_BAABDL010000104.1"/>
</dbReference>
<feature type="region of interest" description="Disordered" evidence="1">
    <location>
        <begin position="50"/>
        <end position="108"/>
    </location>
</feature>
<gene>
    <name evidence="4" type="ORF">GCM10022410_19190</name>
</gene>
<evidence type="ECO:0000313" key="4">
    <source>
        <dbReference type="EMBL" id="GAA4074139.1"/>
    </source>
</evidence>
<keyword evidence="2" id="KW-1133">Transmembrane helix</keyword>
<accession>A0ABP7VTV8</accession>
<name>A0ABP7VTV8_9BACI</name>
<feature type="transmembrane region" description="Helical" evidence="2">
    <location>
        <begin position="21"/>
        <end position="44"/>
    </location>
</feature>
<dbReference type="InterPro" id="IPR009988">
    <property type="entry name" value="DUF1510"/>
</dbReference>
<evidence type="ECO:0000313" key="5">
    <source>
        <dbReference type="Proteomes" id="UP001501734"/>
    </source>
</evidence>
<sequence>MDDEQLSYSRLSRYQKKRKNTRWLMIFVGIGSVLIVMLVIALVMSGSDDEPAIAEPDQEVPNEGLDDGNDLDGENGGLDDDPEPIDDLSDSGDETDEDAVPVEQNPDDFALETLSSDDENVMYAYTSTWGPIPTVQEEPHEITWEQSSVDWKEMMKAAELATGINVDEMYYLWVSGNGPQSVIATFSNSSMDEHFRVYITWVEGQGWMPERVDVLYTHDEMDRFGSNTVEDEVDGDVE</sequence>
<keyword evidence="2" id="KW-0812">Transmembrane</keyword>
<evidence type="ECO:0000256" key="1">
    <source>
        <dbReference type="SAM" id="MobiDB-lite"/>
    </source>
</evidence>
<keyword evidence="5" id="KW-1185">Reference proteome</keyword>
<comment type="caution">
    <text evidence="4">The sequence shown here is derived from an EMBL/GenBank/DDBJ whole genome shotgun (WGS) entry which is preliminary data.</text>
</comment>
<evidence type="ECO:0000259" key="3">
    <source>
        <dbReference type="Pfam" id="PF07423"/>
    </source>
</evidence>
<organism evidence="4 5">
    <name type="scientific">Amphibacillus indicireducens</name>
    <dbReference type="NCBI Taxonomy" id="1076330"/>
    <lineage>
        <taxon>Bacteria</taxon>
        <taxon>Bacillati</taxon>
        <taxon>Bacillota</taxon>
        <taxon>Bacilli</taxon>
        <taxon>Bacillales</taxon>
        <taxon>Bacillaceae</taxon>
        <taxon>Amphibacillus</taxon>
    </lineage>
</organism>
<dbReference type="Proteomes" id="UP001501734">
    <property type="component" value="Unassembled WGS sequence"/>
</dbReference>
<feature type="domain" description="DUF1510" evidence="3">
    <location>
        <begin position="125"/>
        <end position="215"/>
    </location>
</feature>
<reference evidence="5" key="1">
    <citation type="journal article" date="2019" name="Int. J. Syst. Evol. Microbiol.">
        <title>The Global Catalogue of Microorganisms (GCM) 10K type strain sequencing project: providing services to taxonomists for standard genome sequencing and annotation.</title>
        <authorList>
            <consortium name="The Broad Institute Genomics Platform"/>
            <consortium name="The Broad Institute Genome Sequencing Center for Infectious Disease"/>
            <person name="Wu L."/>
            <person name="Ma J."/>
        </authorList>
    </citation>
    <scope>NUCLEOTIDE SEQUENCE [LARGE SCALE GENOMIC DNA]</scope>
    <source>
        <strain evidence="5">JCM 17250</strain>
    </source>
</reference>